<proteinExistence type="predicted"/>
<name>A0A4Z1J501_9HELO</name>
<dbReference type="Proteomes" id="UP000297452">
    <property type="component" value="Unassembled WGS sequence"/>
</dbReference>
<evidence type="ECO:0000313" key="2">
    <source>
        <dbReference type="EMBL" id="TGO66680.1"/>
    </source>
</evidence>
<comment type="caution">
    <text evidence="2">The sequence shown here is derived from an EMBL/GenBank/DDBJ whole genome shotgun (WGS) entry which is preliminary data.</text>
</comment>
<keyword evidence="3" id="KW-1185">Reference proteome</keyword>
<gene>
    <name evidence="2" type="ORF">BOTNAR_0056g00190</name>
</gene>
<protein>
    <submittedName>
        <fullName evidence="2">Uncharacterized protein</fullName>
    </submittedName>
</protein>
<accession>A0A4Z1J501</accession>
<feature type="compositionally biased region" description="Acidic residues" evidence="1">
    <location>
        <begin position="8"/>
        <end position="22"/>
    </location>
</feature>
<feature type="region of interest" description="Disordered" evidence="1">
    <location>
        <begin position="1"/>
        <end position="23"/>
    </location>
</feature>
<dbReference type="AlphaFoldDB" id="A0A4Z1J501"/>
<organism evidence="2 3">
    <name type="scientific">Botryotinia narcissicola</name>
    <dbReference type="NCBI Taxonomy" id="278944"/>
    <lineage>
        <taxon>Eukaryota</taxon>
        <taxon>Fungi</taxon>
        <taxon>Dikarya</taxon>
        <taxon>Ascomycota</taxon>
        <taxon>Pezizomycotina</taxon>
        <taxon>Leotiomycetes</taxon>
        <taxon>Helotiales</taxon>
        <taxon>Sclerotiniaceae</taxon>
        <taxon>Botryotinia</taxon>
    </lineage>
</organism>
<evidence type="ECO:0000313" key="3">
    <source>
        <dbReference type="Proteomes" id="UP000297452"/>
    </source>
</evidence>
<sequence>MNYITLPYDDDDDDDDDVEDVDEKNRKKAVRTTYSLWFGAMHILQINQLDQGKKYVKKEAMKSVKRTRLSNAKISRSSPGIRQFHGL</sequence>
<evidence type="ECO:0000256" key="1">
    <source>
        <dbReference type="SAM" id="MobiDB-lite"/>
    </source>
</evidence>
<dbReference type="EMBL" id="PQXJ01000056">
    <property type="protein sequence ID" value="TGO66680.1"/>
    <property type="molecule type" value="Genomic_DNA"/>
</dbReference>
<reference evidence="2 3" key="1">
    <citation type="submission" date="2017-12" db="EMBL/GenBank/DDBJ databases">
        <title>Comparative genomics of Botrytis spp.</title>
        <authorList>
            <person name="Valero-Jimenez C.A."/>
            <person name="Tapia P."/>
            <person name="Veloso J."/>
            <person name="Silva-Moreno E."/>
            <person name="Staats M."/>
            <person name="Valdes J.H."/>
            <person name="Van Kan J.A.L."/>
        </authorList>
    </citation>
    <scope>NUCLEOTIDE SEQUENCE [LARGE SCALE GENOMIC DNA]</scope>
    <source>
        <strain evidence="2 3">MUCL2120</strain>
    </source>
</reference>